<dbReference type="STRING" id="1220554.GCA_001552135_00946"/>
<dbReference type="GO" id="GO:0032993">
    <property type="term" value="C:protein-DNA complex"/>
    <property type="evidence" value="ECO:0007669"/>
    <property type="project" value="TreeGrafter"/>
</dbReference>
<dbReference type="GO" id="GO:0003677">
    <property type="term" value="F:DNA binding"/>
    <property type="evidence" value="ECO:0007669"/>
    <property type="project" value="UniProtKB-KW"/>
</dbReference>
<dbReference type="RefSeq" id="WP_067885711.1">
    <property type="nucleotide sequence ID" value="NZ_VSFG01000009.1"/>
</dbReference>
<gene>
    <name evidence="6" type="ORF">FXF69_33035</name>
</gene>
<keyword evidence="7" id="KW-1185">Reference proteome</keyword>
<sequence>MELRELRYFVAVAEELHFGRAAARLHMTQPPLSRAVRRLEADLGHPLLSRSPTGVALTPAGAALYDEARTLLAQADHARARVAAAGGAAALAVGTLGDSAERVGAGLAAAYRERHPEVRVRVREADFTDPSAGLRAGLVDVALTRLPFDDAGLAVRVLRTDPVGVVLRADDPLAGRPRLRSADLADRRWFRLPDGVDPRWRAYWSGPAGSDGPVVRTVHECLQAVLWNGSVGLAPLDLDLPDGLTSVALADMPPSRLVAAWPAAGANPLVRSFARIAADVYRAAA</sequence>
<proteinExistence type="inferred from homology"/>
<evidence type="ECO:0000259" key="5">
    <source>
        <dbReference type="PROSITE" id="PS50931"/>
    </source>
</evidence>
<keyword evidence="3" id="KW-0238">DNA-binding</keyword>
<name>A0A5D0NBQ7_9ACTN</name>
<accession>A0A5D0NBQ7</accession>
<dbReference type="AlphaFoldDB" id="A0A5D0NBQ7"/>
<dbReference type="Gene3D" id="1.10.10.10">
    <property type="entry name" value="Winged helix-like DNA-binding domain superfamily/Winged helix DNA-binding domain"/>
    <property type="match status" value="1"/>
</dbReference>
<keyword evidence="4" id="KW-0804">Transcription</keyword>
<evidence type="ECO:0000256" key="3">
    <source>
        <dbReference type="ARBA" id="ARBA00023125"/>
    </source>
</evidence>
<dbReference type="Gene3D" id="3.40.190.10">
    <property type="entry name" value="Periplasmic binding protein-like II"/>
    <property type="match status" value="2"/>
</dbReference>
<evidence type="ECO:0000313" key="7">
    <source>
        <dbReference type="Proteomes" id="UP000323380"/>
    </source>
</evidence>
<dbReference type="InterPro" id="IPR005119">
    <property type="entry name" value="LysR_subst-bd"/>
</dbReference>
<dbReference type="SUPFAM" id="SSF53850">
    <property type="entry name" value="Periplasmic binding protein-like II"/>
    <property type="match status" value="1"/>
</dbReference>
<keyword evidence="2" id="KW-0805">Transcription regulation</keyword>
<protein>
    <submittedName>
        <fullName evidence="6">LysR family transcriptional regulator</fullName>
    </submittedName>
</protein>
<dbReference type="EMBL" id="VSFG01000009">
    <property type="protein sequence ID" value="TYB41766.1"/>
    <property type="molecule type" value="Genomic_DNA"/>
</dbReference>
<comment type="caution">
    <text evidence="6">The sequence shown here is derived from an EMBL/GenBank/DDBJ whole genome shotgun (WGS) entry which is preliminary data.</text>
</comment>
<dbReference type="PANTHER" id="PTHR30346">
    <property type="entry name" value="TRANSCRIPTIONAL DUAL REGULATOR HCAR-RELATED"/>
    <property type="match status" value="1"/>
</dbReference>
<dbReference type="PROSITE" id="PS50931">
    <property type="entry name" value="HTH_LYSR"/>
    <property type="match status" value="1"/>
</dbReference>
<dbReference type="FunFam" id="1.10.10.10:FF:000001">
    <property type="entry name" value="LysR family transcriptional regulator"/>
    <property type="match status" value="1"/>
</dbReference>
<dbReference type="InterPro" id="IPR036388">
    <property type="entry name" value="WH-like_DNA-bd_sf"/>
</dbReference>
<reference evidence="6 7" key="1">
    <citation type="submission" date="2019-08" db="EMBL/GenBank/DDBJ databases">
        <title>Actinomadura sp. nov. CYP1-5 isolated from mountain soil.</title>
        <authorList>
            <person name="Songsumanus A."/>
            <person name="Kuncharoen N."/>
            <person name="Kudo T."/>
            <person name="Yuki M."/>
            <person name="Igarashi Y."/>
            <person name="Tanasupawat S."/>
        </authorList>
    </citation>
    <scope>NUCLEOTIDE SEQUENCE [LARGE SCALE GENOMIC DNA]</scope>
    <source>
        <strain evidence="6 7">JCM 14158</strain>
    </source>
</reference>
<feature type="domain" description="HTH lysR-type" evidence="5">
    <location>
        <begin position="1"/>
        <end position="58"/>
    </location>
</feature>
<evidence type="ECO:0000313" key="6">
    <source>
        <dbReference type="EMBL" id="TYB41766.1"/>
    </source>
</evidence>
<organism evidence="6 7">
    <name type="scientific">Actinomadura chibensis</name>
    <dbReference type="NCBI Taxonomy" id="392828"/>
    <lineage>
        <taxon>Bacteria</taxon>
        <taxon>Bacillati</taxon>
        <taxon>Actinomycetota</taxon>
        <taxon>Actinomycetes</taxon>
        <taxon>Streptosporangiales</taxon>
        <taxon>Thermomonosporaceae</taxon>
        <taxon>Actinomadura</taxon>
    </lineage>
</organism>
<dbReference type="PANTHER" id="PTHR30346:SF0">
    <property type="entry name" value="HCA OPERON TRANSCRIPTIONAL ACTIVATOR HCAR"/>
    <property type="match status" value="1"/>
</dbReference>
<evidence type="ECO:0000256" key="4">
    <source>
        <dbReference type="ARBA" id="ARBA00023163"/>
    </source>
</evidence>
<dbReference type="Proteomes" id="UP000323380">
    <property type="component" value="Unassembled WGS sequence"/>
</dbReference>
<dbReference type="InterPro" id="IPR036390">
    <property type="entry name" value="WH_DNA-bd_sf"/>
</dbReference>
<dbReference type="Pfam" id="PF03466">
    <property type="entry name" value="LysR_substrate"/>
    <property type="match status" value="1"/>
</dbReference>
<dbReference type="Pfam" id="PF00126">
    <property type="entry name" value="HTH_1"/>
    <property type="match status" value="1"/>
</dbReference>
<dbReference type="GO" id="GO:0003700">
    <property type="term" value="F:DNA-binding transcription factor activity"/>
    <property type="evidence" value="ECO:0007669"/>
    <property type="project" value="InterPro"/>
</dbReference>
<evidence type="ECO:0000256" key="1">
    <source>
        <dbReference type="ARBA" id="ARBA00009437"/>
    </source>
</evidence>
<dbReference type="PRINTS" id="PR00039">
    <property type="entry name" value="HTHLYSR"/>
</dbReference>
<dbReference type="InterPro" id="IPR000847">
    <property type="entry name" value="LysR_HTH_N"/>
</dbReference>
<dbReference type="CDD" id="cd08414">
    <property type="entry name" value="PBP2_LTTR_aromatics_like"/>
    <property type="match status" value="1"/>
</dbReference>
<comment type="similarity">
    <text evidence="1">Belongs to the LysR transcriptional regulatory family.</text>
</comment>
<dbReference type="SUPFAM" id="SSF46785">
    <property type="entry name" value="Winged helix' DNA-binding domain"/>
    <property type="match status" value="1"/>
</dbReference>
<evidence type="ECO:0000256" key="2">
    <source>
        <dbReference type="ARBA" id="ARBA00023015"/>
    </source>
</evidence>